<dbReference type="PANTHER" id="PTHR31739">
    <property type="entry name" value="ENT-COPALYL DIPHOSPHATE SYNTHASE, CHLOROPLASTIC"/>
    <property type="match status" value="1"/>
</dbReference>
<dbReference type="InterPro" id="IPR008930">
    <property type="entry name" value="Terpenoid_cyclase/PrenylTrfase"/>
</dbReference>
<dbReference type="PANTHER" id="PTHR31739:SF25">
    <property type="entry name" value="(E,E)-GERANYLLINALOOL SYNTHASE"/>
    <property type="match status" value="1"/>
</dbReference>
<comment type="similarity">
    <text evidence="1">Belongs to the terpene synthase family.</text>
</comment>
<gene>
    <name evidence="2" type="ORF">N7496_001713</name>
</gene>
<reference evidence="2" key="2">
    <citation type="journal article" date="2023" name="IMA Fungus">
        <title>Comparative genomic study of the Penicillium genus elucidates a diverse pangenome and 15 lateral gene transfer events.</title>
        <authorList>
            <person name="Petersen C."/>
            <person name="Sorensen T."/>
            <person name="Nielsen M.R."/>
            <person name="Sondergaard T.E."/>
            <person name="Sorensen J.L."/>
            <person name="Fitzpatrick D.A."/>
            <person name="Frisvad J.C."/>
            <person name="Nielsen K.L."/>
        </authorList>
    </citation>
    <scope>NUCLEOTIDE SEQUENCE</scope>
    <source>
        <strain evidence="2">IBT 29864</strain>
    </source>
</reference>
<dbReference type="Gene3D" id="1.50.10.160">
    <property type="match status" value="1"/>
</dbReference>
<evidence type="ECO:0000313" key="2">
    <source>
        <dbReference type="EMBL" id="KAJ5390645.1"/>
    </source>
</evidence>
<dbReference type="Gene3D" id="1.50.10.20">
    <property type="match status" value="1"/>
</dbReference>
<comment type="caution">
    <text evidence="2">The sequence shown here is derived from an EMBL/GenBank/DDBJ whole genome shotgun (WGS) entry which is preliminary data.</text>
</comment>
<dbReference type="OrthoDB" id="2343925at2759"/>
<organism evidence="2 3">
    <name type="scientific">Penicillium cataractarum</name>
    <dbReference type="NCBI Taxonomy" id="2100454"/>
    <lineage>
        <taxon>Eukaryota</taxon>
        <taxon>Fungi</taxon>
        <taxon>Dikarya</taxon>
        <taxon>Ascomycota</taxon>
        <taxon>Pezizomycotina</taxon>
        <taxon>Eurotiomycetes</taxon>
        <taxon>Eurotiomycetidae</taxon>
        <taxon>Eurotiales</taxon>
        <taxon>Aspergillaceae</taxon>
        <taxon>Penicillium</taxon>
    </lineage>
</organism>
<evidence type="ECO:0000256" key="1">
    <source>
        <dbReference type="ARBA" id="ARBA00006333"/>
    </source>
</evidence>
<dbReference type="AlphaFoldDB" id="A0A9W9VWQ3"/>
<dbReference type="GeneID" id="81433821"/>
<evidence type="ECO:0000313" key="3">
    <source>
        <dbReference type="Proteomes" id="UP001147782"/>
    </source>
</evidence>
<dbReference type="RefSeq" id="XP_056561373.1">
    <property type="nucleotide sequence ID" value="XM_056694644.1"/>
</dbReference>
<protein>
    <submittedName>
        <fullName evidence="2">Terpenoid cyclases/protein prenyltransferase alpha-alpha toroid</fullName>
    </submittedName>
</protein>
<dbReference type="EMBL" id="JAPZBS010000001">
    <property type="protein sequence ID" value="KAJ5390645.1"/>
    <property type="molecule type" value="Genomic_DNA"/>
</dbReference>
<dbReference type="InterPro" id="IPR050148">
    <property type="entry name" value="Terpene_synthase-like"/>
</dbReference>
<sequence>MSSTILIQCASDLIQKIASEIKSEYGMCSMAPSIYDTAWLAMVEKNTDQGPQWLFPECFEYLLELQNADGGWDPLEQATRTAKYPANIWLPDCIIHSLAAFLALCRHIRRAMREGGNIPGDSIARMFRAKQFLDVKLHAWKLDGTTHFGYELLVPVLLRLLGDEGVTFDFPEKEALLEKYKKSSDIDLSWLYSGPCKVPLFCLEGFLEKIDFTRLEHLVTTAGIAASPASAAAYLIYSPKWNDKCEAYLRHAISHGQGKRTGAVAGILTALLENGFTADNLGRDQVNSILEIIHSKLEDGVTGATEAFFPDADDTSRAITILNMHDYKISPAAMAEKFEVDQCFETFDTRIPNRVKSVSVNGNVLNSLLHAPDPSAFSPQIEKIARFICGRWRTDGKFEDHWNLSEYYGLMHMAQSLVRVLILWDKGGLPSIPDDFVQSIIPSCLREVTTRILQQQHPDGAWGDIHSMEETAYSIIALANLGSHAALGDDSSPIELAIARGKQFLLGNWQLGVKPDRIWTGKILHGISYIQDAYVLAALKVSCANLAGKRRQNKN</sequence>
<dbReference type="SUPFAM" id="SSF48239">
    <property type="entry name" value="Terpenoid cyclases/Protein prenyltransferases"/>
    <property type="match status" value="1"/>
</dbReference>
<dbReference type="Proteomes" id="UP001147782">
    <property type="component" value="Unassembled WGS sequence"/>
</dbReference>
<proteinExistence type="inferred from homology"/>
<keyword evidence="3" id="KW-1185">Reference proteome</keyword>
<accession>A0A9W9VWQ3</accession>
<name>A0A9W9VWQ3_9EURO</name>
<dbReference type="GO" id="GO:0000287">
    <property type="term" value="F:magnesium ion binding"/>
    <property type="evidence" value="ECO:0007669"/>
    <property type="project" value="TreeGrafter"/>
</dbReference>
<reference evidence="2" key="1">
    <citation type="submission" date="2022-11" db="EMBL/GenBank/DDBJ databases">
        <authorList>
            <person name="Petersen C."/>
        </authorList>
    </citation>
    <scope>NUCLEOTIDE SEQUENCE</scope>
    <source>
        <strain evidence="2">IBT 29864</strain>
    </source>
</reference>
<dbReference type="GO" id="GO:0016102">
    <property type="term" value="P:diterpenoid biosynthetic process"/>
    <property type="evidence" value="ECO:0007669"/>
    <property type="project" value="TreeGrafter"/>
</dbReference>
<dbReference type="GO" id="GO:0010333">
    <property type="term" value="F:terpene synthase activity"/>
    <property type="evidence" value="ECO:0007669"/>
    <property type="project" value="InterPro"/>
</dbReference>